<feature type="region of interest" description="Disordered" evidence="1">
    <location>
        <begin position="106"/>
        <end position="129"/>
    </location>
</feature>
<accession>A0AAE1A2V6</accession>
<dbReference type="Gene3D" id="1.10.4020.10">
    <property type="entry name" value="DNA breaking-rejoining enzymes"/>
    <property type="match status" value="1"/>
</dbReference>
<evidence type="ECO:0000313" key="3">
    <source>
        <dbReference type="Proteomes" id="UP001283361"/>
    </source>
</evidence>
<name>A0AAE1A2V6_9GAST</name>
<feature type="region of interest" description="Disordered" evidence="1">
    <location>
        <begin position="533"/>
        <end position="605"/>
    </location>
</feature>
<feature type="compositionally biased region" description="Basic and acidic residues" evidence="1">
    <location>
        <begin position="111"/>
        <end position="124"/>
    </location>
</feature>
<proteinExistence type="predicted"/>
<sequence length="811" mass="91246">MKSPNQQAKALRLFSGTVNGKHCFVLRDTGCNCVGVSKRLLLPDDYLGKKERCKLFMGEVELDTVDVHISTPFYEGKIVGFALDDPIADVVLGNIDGLDDKPLLNTLDLPRNGDGDHEGDKPRNQNDGVTTLAAGVSDRSEEYLFVHEYVNNLRNTISESCQLAAENARIELERHRSTANRNKAYREFSRGDKVLILLPKDGNNLFMTYQGPYHILAPRGNNNYLCQVGNAQKTYHANLLKKYVERIPQPPHHEIATANLSFVTTEDMSPEESALEHVVVEQTESHRDVIINPDLNEEQKADAVNIVSSFDKVFTDVPGRTNATEHTIRLVDNTPFLFNDKSDSIQAYLMRFETIAQIHKWKESEYFPALSSLLQGEALNTLYGLREENRNYKDLKSALLKRYRCTEDSFRMKFKTALPLETEDFASFINRISRLFDMWLESAQVKTGDFKQLHELILRDQIYESCHSELVSFLKERDPKTMDDIRKAAELFIPSRPNAKLAREPKVSSLVAVRQDRKSQGFVTGQQFSTQFQNWPTYSSRPRSQSVPRISNNDSFNSQGPSQGSYGETPRWSRRGTFYGQSSYPSFRGRGKSSRGRFTSNQFSRAGRDYHRGATSFKQMRNSYHAASSSFMKSPNQQAKALRLFSGTVNGKHCSVLRDTGCNCVGVSKRLLLPDDYLGKKERCKLFMGEVELDTVDVHISTPFYEGKIVGFALDDPIADVVLGNIDGLDDKPLLNTLDLPRNGDGDHEGDKPRNQNDGVTTLAAPPNANADTQYSICQYEYLDHWVFTLLCLVVGSTSCTGLPTPGGHGS</sequence>
<dbReference type="Proteomes" id="UP001283361">
    <property type="component" value="Unassembled WGS sequence"/>
</dbReference>
<dbReference type="EMBL" id="JAWDGP010002739">
    <property type="protein sequence ID" value="KAK3780339.1"/>
    <property type="molecule type" value="Genomic_DNA"/>
</dbReference>
<evidence type="ECO:0000256" key="1">
    <source>
        <dbReference type="SAM" id="MobiDB-lite"/>
    </source>
</evidence>
<reference evidence="2" key="1">
    <citation type="journal article" date="2023" name="G3 (Bethesda)">
        <title>A reference genome for the long-term kleptoplast-retaining sea slug Elysia crispata morphotype clarki.</title>
        <authorList>
            <person name="Eastman K.E."/>
            <person name="Pendleton A.L."/>
            <person name="Shaikh M.A."/>
            <person name="Suttiyut T."/>
            <person name="Ogas R."/>
            <person name="Tomko P."/>
            <person name="Gavelis G."/>
            <person name="Widhalm J.R."/>
            <person name="Wisecaver J.H."/>
        </authorList>
    </citation>
    <scope>NUCLEOTIDE SEQUENCE</scope>
    <source>
        <strain evidence="2">ECLA1</strain>
    </source>
</reference>
<feature type="compositionally biased region" description="Basic and acidic residues" evidence="1">
    <location>
        <begin position="742"/>
        <end position="755"/>
    </location>
</feature>
<feature type="compositionally biased region" description="Polar residues" evidence="1">
    <location>
        <begin position="533"/>
        <end position="566"/>
    </location>
</feature>
<organism evidence="2 3">
    <name type="scientific">Elysia crispata</name>
    <name type="common">lettuce slug</name>
    <dbReference type="NCBI Taxonomy" id="231223"/>
    <lineage>
        <taxon>Eukaryota</taxon>
        <taxon>Metazoa</taxon>
        <taxon>Spiralia</taxon>
        <taxon>Lophotrochozoa</taxon>
        <taxon>Mollusca</taxon>
        <taxon>Gastropoda</taxon>
        <taxon>Heterobranchia</taxon>
        <taxon>Euthyneura</taxon>
        <taxon>Panpulmonata</taxon>
        <taxon>Sacoglossa</taxon>
        <taxon>Placobranchoidea</taxon>
        <taxon>Plakobranchidae</taxon>
        <taxon>Elysia</taxon>
    </lineage>
</organism>
<dbReference type="AlphaFoldDB" id="A0AAE1A2V6"/>
<dbReference type="SUPFAM" id="SSF47353">
    <property type="entry name" value="Retrovirus capsid dimerization domain-like"/>
    <property type="match status" value="1"/>
</dbReference>
<protein>
    <submittedName>
        <fullName evidence="2">Uncharacterized protein</fullName>
    </submittedName>
</protein>
<dbReference type="InterPro" id="IPR038269">
    <property type="entry name" value="SCAN_sf"/>
</dbReference>
<feature type="region of interest" description="Disordered" evidence="1">
    <location>
        <begin position="737"/>
        <end position="767"/>
    </location>
</feature>
<dbReference type="PANTHER" id="PTHR46888:SF1">
    <property type="entry name" value="RIBONUCLEASE H"/>
    <property type="match status" value="1"/>
</dbReference>
<comment type="caution">
    <text evidence="2">The sequence shown here is derived from an EMBL/GenBank/DDBJ whole genome shotgun (WGS) entry which is preliminary data.</text>
</comment>
<dbReference type="PANTHER" id="PTHR46888">
    <property type="entry name" value="ZINC KNUCKLE DOMAINCONTAINING PROTEIN-RELATED"/>
    <property type="match status" value="1"/>
</dbReference>
<evidence type="ECO:0000313" key="2">
    <source>
        <dbReference type="EMBL" id="KAK3780339.1"/>
    </source>
</evidence>
<keyword evidence="3" id="KW-1185">Reference proteome</keyword>
<gene>
    <name evidence="2" type="ORF">RRG08_066855</name>
</gene>